<feature type="transmembrane region" description="Helical" evidence="9">
    <location>
        <begin position="243"/>
        <end position="265"/>
    </location>
</feature>
<reference evidence="11" key="1">
    <citation type="submission" date="2022-11" db="UniProtKB">
        <authorList>
            <consortium name="EnsemblMetazoa"/>
        </authorList>
    </citation>
    <scope>IDENTIFICATION</scope>
</reference>
<dbReference type="PANTHER" id="PTHR24249">
    <property type="entry name" value="HISTAMINE RECEPTOR-RELATED G-PROTEIN COUPLED RECEPTOR"/>
    <property type="match status" value="1"/>
</dbReference>
<dbReference type="InterPro" id="IPR000276">
    <property type="entry name" value="GPCR_Rhodpsn"/>
</dbReference>
<keyword evidence="2" id="KW-1003">Cell membrane</keyword>
<keyword evidence="4 9" id="KW-1133">Transmembrane helix</keyword>
<evidence type="ECO:0000256" key="2">
    <source>
        <dbReference type="ARBA" id="ARBA00022475"/>
    </source>
</evidence>
<keyword evidence="7" id="KW-0675">Receptor</keyword>
<keyword evidence="6 9" id="KW-0472">Membrane</keyword>
<evidence type="ECO:0000256" key="4">
    <source>
        <dbReference type="ARBA" id="ARBA00022989"/>
    </source>
</evidence>
<keyword evidence="8" id="KW-0807">Transducer</keyword>
<organism evidence="11 12">
    <name type="scientific">Exaiptasia diaphana</name>
    <name type="common">Tropical sea anemone</name>
    <name type="synonym">Aiptasia pulchella</name>
    <dbReference type="NCBI Taxonomy" id="2652724"/>
    <lineage>
        <taxon>Eukaryota</taxon>
        <taxon>Metazoa</taxon>
        <taxon>Cnidaria</taxon>
        <taxon>Anthozoa</taxon>
        <taxon>Hexacorallia</taxon>
        <taxon>Actiniaria</taxon>
        <taxon>Aiptasiidae</taxon>
        <taxon>Exaiptasia</taxon>
    </lineage>
</organism>
<name>A0A913X933_EXADI</name>
<evidence type="ECO:0000256" key="9">
    <source>
        <dbReference type="SAM" id="Phobius"/>
    </source>
</evidence>
<keyword evidence="3 9" id="KW-0812">Transmembrane</keyword>
<evidence type="ECO:0000313" key="12">
    <source>
        <dbReference type="Proteomes" id="UP000887567"/>
    </source>
</evidence>
<feature type="transmembrane region" description="Helical" evidence="9">
    <location>
        <begin position="70"/>
        <end position="90"/>
    </location>
</feature>
<comment type="subcellular location">
    <subcellularLocation>
        <location evidence="1">Cell membrane</location>
        <topology evidence="1">Multi-pass membrane protein</topology>
    </subcellularLocation>
</comment>
<dbReference type="PROSITE" id="PS50262">
    <property type="entry name" value="G_PROTEIN_RECEP_F1_2"/>
    <property type="match status" value="1"/>
</dbReference>
<feature type="transmembrane region" description="Helical" evidence="9">
    <location>
        <begin position="31"/>
        <end position="58"/>
    </location>
</feature>
<dbReference type="GeneID" id="110239443"/>
<feature type="domain" description="G-protein coupled receptors family 1 profile" evidence="10">
    <location>
        <begin position="49"/>
        <end position="301"/>
    </location>
</feature>
<dbReference type="Gene3D" id="1.20.1070.10">
    <property type="entry name" value="Rhodopsin 7-helix transmembrane proteins"/>
    <property type="match status" value="1"/>
</dbReference>
<dbReference type="Proteomes" id="UP000887567">
    <property type="component" value="Unplaced"/>
</dbReference>
<evidence type="ECO:0000256" key="6">
    <source>
        <dbReference type="ARBA" id="ARBA00023136"/>
    </source>
</evidence>
<dbReference type="CDD" id="cd00637">
    <property type="entry name" value="7tm_classA_rhodopsin-like"/>
    <property type="match status" value="1"/>
</dbReference>
<feature type="transmembrane region" description="Helical" evidence="9">
    <location>
        <begin position="285"/>
        <end position="305"/>
    </location>
</feature>
<dbReference type="OrthoDB" id="5988456at2759"/>
<protein>
    <recommendedName>
        <fullName evidence="10">G-protein coupled receptors family 1 profile domain-containing protein</fullName>
    </recommendedName>
</protein>
<sequence length="321" mass="36516">MSTSNSTSTCFISVDFENYNITDLPDTVVPVWTTLAIINGIASPFTAVLNALMVWTILGDHELRSKTYNTLLVSLAVTDLLVGLVVEPLYCQFLVSLTKEPDPPCLLFEVYMLAMVFCAGMTLCTLMIQSVERYLAIQLPIFHYVHVKTKRVMTITVATWICTPTIMLALRMLLNDSRAFKQVPFIKFILGNTLVIIYCTARVHITAYYKRKTISNAAMSTSQQSQQDRTEQQKQQIKEYKRAFTMGILVLTSVIFYFPFITVSIIQAVNGKEVTQDFQYIAKEISATIIHLQSLINPFIISLRIKKIRKGLKKKMMCRFN</sequence>
<dbReference type="InterPro" id="IPR017452">
    <property type="entry name" value="GPCR_Rhodpsn_7TM"/>
</dbReference>
<evidence type="ECO:0000256" key="8">
    <source>
        <dbReference type="ARBA" id="ARBA00023224"/>
    </source>
</evidence>
<dbReference type="GO" id="GO:0005886">
    <property type="term" value="C:plasma membrane"/>
    <property type="evidence" value="ECO:0007669"/>
    <property type="project" value="UniProtKB-SubCell"/>
</dbReference>
<evidence type="ECO:0000256" key="3">
    <source>
        <dbReference type="ARBA" id="ARBA00022692"/>
    </source>
</evidence>
<dbReference type="InterPro" id="IPR050569">
    <property type="entry name" value="TAAR"/>
</dbReference>
<evidence type="ECO:0000256" key="5">
    <source>
        <dbReference type="ARBA" id="ARBA00023040"/>
    </source>
</evidence>
<dbReference type="SUPFAM" id="SSF81321">
    <property type="entry name" value="Family A G protein-coupled receptor-like"/>
    <property type="match status" value="1"/>
</dbReference>
<dbReference type="Pfam" id="PF00001">
    <property type="entry name" value="7tm_1"/>
    <property type="match status" value="1"/>
</dbReference>
<evidence type="ECO:0000256" key="1">
    <source>
        <dbReference type="ARBA" id="ARBA00004651"/>
    </source>
</evidence>
<feature type="transmembrane region" description="Helical" evidence="9">
    <location>
        <begin position="185"/>
        <end position="205"/>
    </location>
</feature>
<evidence type="ECO:0000313" key="11">
    <source>
        <dbReference type="EnsemblMetazoa" id="XP_020900818.1"/>
    </source>
</evidence>
<accession>A0A913X933</accession>
<dbReference type="RefSeq" id="XP_020900818.1">
    <property type="nucleotide sequence ID" value="XM_021045159.1"/>
</dbReference>
<proteinExistence type="predicted"/>
<evidence type="ECO:0000256" key="7">
    <source>
        <dbReference type="ARBA" id="ARBA00023170"/>
    </source>
</evidence>
<dbReference type="GO" id="GO:0004930">
    <property type="term" value="F:G protein-coupled receptor activity"/>
    <property type="evidence" value="ECO:0007669"/>
    <property type="project" value="UniProtKB-KW"/>
</dbReference>
<dbReference type="KEGG" id="epa:110239443"/>
<evidence type="ECO:0000259" key="10">
    <source>
        <dbReference type="PROSITE" id="PS50262"/>
    </source>
</evidence>
<feature type="transmembrane region" description="Helical" evidence="9">
    <location>
        <begin position="110"/>
        <end position="131"/>
    </location>
</feature>
<keyword evidence="12" id="KW-1185">Reference proteome</keyword>
<dbReference type="AlphaFoldDB" id="A0A913X933"/>
<dbReference type="PRINTS" id="PR00237">
    <property type="entry name" value="GPCRRHODOPSN"/>
</dbReference>
<feature type="transmembrane region" description="Helical" evidence="9">
    <location>
        <begin position="152"/>
        <end position="173"/>
    </location>
</feature>
<dbReference type="EnsemblMetazoa" id="XM_021045159.1">
    <property type="protein sequence ID" value="XP_020900818.1"/>
    <property type="gene ID" value="LOC110239443"/>
</dbReference>
<keyword evidence="5" id="KW-0297">G-protein coupled receptor</keyword>